<accession>A0A811USE6</accession>
<dbReference type="Proteomes" id="UP000606786">
    <property type="component" value="Unassembled WGS sequence"/>
</dbReference>
<reference evidence="1" key="1">
    <citation type="submission" date="2020-11" db="EMBL/GenBank/DDBJ databases">
        <authorList>
            <person name="Whitehead M."/>
        </authorList>
    </citation>
    <scope>NUCLEOTIDE SEQUENCE</scope>
    <source>
        <strain evidence="1">EGII</strain>
    </source>
</reference>
<organism evidence="1 2">
    <name type="scientific">Ceratitis capitata</name>
    <name type="common">Mediterranean fruit fly</name>
    <name type="synonym">Tephritis capitata</name>
    <dbReference type="NCBI Taxonomy" id="7213"/>
    <lineage>
        <taxon>Eukaryota</taxon>
        <taxon>Metazoa</taxon>
        <taxon>Ecdysozoa</taxon>
        <taxon>Arthropoda</taxon>
        <taxon>Hexapoda</taxon>
        <taxon>Insecta</taxon>
        <taxon>Pterygota</taxon>
        <taxon>Neoptera</taxon>
        <taxon>Endopterygota</taxon>
        <taxon>Diptera</taxon>
        <taxon>Brachycera</taxon>
        <taxon>Muscomorpha</taxon>
        <taxon>Tephritoidea</taxon>
        <taxon>Tephritidae</taxon>
        <taxon>Ceratitis</taxon>
        <taxon>Ceratitis</taxon>
    </lineage>
</organism>
<keyword evidence="2" id="KW-1185">Reference proteome</keyword>
<dbReference type="AlphaFoldDB" id="A0A811USE6"/>
<gene>
    <name evidence="1" type="ORF">CCAP1982_LOCUS8424</name>
</gene>
<evidence type="ECO:0000313" key="1">
    <source>
        <dbReference type="EMBL" id="CAD6999913.1"/>
    </source>
</evidence>
<sequence length="124" mass="13549">MSCLAQTSKRKVKLTQAALRGSLPARPRQLLLTCQTQLYACVCVCVCLFLCVCKPPHKRVNVHTSSNTAASGFSGLHSTPSQDSSWSHTTPQLHLVVARHTRLPIENQLTHIPHNKALKSGVTV</sequence>
<name>A0A811USE6_CERCA</name>
<dbReference type="EMBL" id="CAJHJT010000012">
    <property type="protein sequence ID" value="CAD6999913.1"/>
    <property type="molecule type" value="Genomic_DNA"/>
</dbReference>
<evidence type="ECO:0000313" key="2">
    <source>
        <dbReference type="Proteomes" id="UP000606786"/>
    </source>
</evidence>
<protein>
    <submittedName>
        <fullName evidence="1">(Mediterranean fruit fly) hypothetical protein</fullName>
    </submittedName>
</protein>
<proteinExistence type="predicted"/>
<comment type="caution">
    <text evidence="1">The sequence shown here is derived from an EMBL/GenBank/DDBJ whole genome shotgun (WGS) entry which is preliminary data.</text>
</comment>